<dbReference type="RefSeq" id="WP_344066902.1">
    <property type="nucleotide sequence ID" value="NZ_BAAAPN010000056.1"/>
</dbReference>
<dbReference type="Pfam" id="PF00534">
    <property type="entry name" value="Glycos_transf_1"/>
    <property type="match status" value="1"/>
</dbReference>
<organism evidence="6 7">
    <name type="scientific">Nostocoides vanveenii</name>
    <dbReference type="NCBI Taxonomy" id="330835"/>
    <lineage>
        <taxon>Bacteria</taxon>
        <taxon>Bacillati</taxon>
        <taxon>Actinomycetota</taxon>
        <taxon>Actinomycetes</taxon>
        <taxon>Micrococcales</taxon>
        <taxon>Intrasporangiaceae</taxon>
        <taxon>Nostocoides</taxon>
    </lineage>
</organism>
<proteinExistence type="predicted"/>
<reference evidence="7" key="1">
    <citation type="journal article" date="2019" name="Int. J. Syst. Evol. Microbiol.">
        <title>The Global Catalogue of Microorganisms (GCM) 10K type strain sequencing project: providing services to taxonomists for standard genome sequencing and annotation.</title>
        <authorList>
            <consortium name="The Broad Institute Genomics Platform"/>
            <consortium name="The Broad Institute Genome Sequencing Center for Infectious Disease"/>
            <person name="Wu L."/>
            <person name="Ma J."/>
        </authorList>
    </citation>
    <scope>NUCLEOTIDE SEQUENCE [LARGE SCALE GENOMIC DNA]</scope>
    <source>
        <strain evidence="7">JCM 15591</strain>
    </source>
</reference>
<evidence type="ECO:0000259" key="4">
    <source>
        <dbReference type="Pfam" id="PF00534"/>
    </source>
</evidence>
<evidence type="ECO:0000256" key="1">
    <source>
        <dbReference type="ARBA" id="ARBA00021292"/>
    </source>
</evidence>
<dbReference type="Pfam" id="PF13439">
    <property type="entry name" value="Glyco_transf_4"/>
    <property type="match status" value="1"/>
</dbReference>
<comment type="caution">
    <text evidence="6">The sequence shown here is derived from an EMBL/GenBank/DDBJ whole genome shotgun (WGS) entry which is preliminary data.</text>
</comment>
<gene>
    <name evidence="6" type="ORF">GCM10009810_25240</name>
</gene>
<evidence type="ECO:0000256" key="3">
    <source>
        <dbReference type="ARBA" id="ARBA00022679"/>
    </source>
</evidence>
<dbReference type="InterPro" id="IPR050194">
    <property type="entry name" value="Glycosyltransferase_grp1"/>
</dbReference>
<feature type="domain" description="Glycosyltransferase subfamily 4-like N-terminal" evidence="5">
    <location>
        <begin position="14"/>
        <end position="178"/>
    </location>
</feature>
<name>A0ABP4X145_9MICO</name>
<dbReference type="Proteomes" id="UP001501475">
    <property type="component" value="Unassembled WGS sequence"/>
</dbReference>
<dbReference type="SUPFAM" id="SSF53756">
    <property type="entry name" value="UDP-Glycosyltransferase/glycogen phosphorylase"/>
    <property type="match status" value="1"/>
</dbReference>
<dbReference type="PANTHER" id="PTHR45947">
    <property type="entry name" value="SULFOQUINOVOSYL TRANSFERASE SQD2"/>
    <property type="match status" value="1"/>
</dbReference>
<feature type="domain" description="Glycosyl transferase family 1" evidence="4">
    <location>
        <begin position="197"/>
        <end position="352"/>
    </location>
</feature>
<dbReference type="PANTHER" id="PTHR45947:SF3">
    <property type="entry name" value="SULFOQUINOVOSYL TRANSFERASE SQD2"/>
    <property type="match status" value="1"/>
</dbReference>
<dbReference type="InterPro" id="IPR001296">
    <property type="entry name" value="Glyco_trans_1"/>
</dbReference>
<keyword evidence="3" id="KW-0808">Transferase</keyword>
<accession>A0ABP4X145</accession>
<protein>
    <recommendedName>
        <fullName evidence="1">D-inositol 3-phosphate glycosyltransferase</fullName>
    </recommendedName>
</protein>
<dbReference type="Gene3D" id="3.40.50.2000">
    <property type="entry name" value="Glycogen Phosphorylase B"/>
    <property type="match status" value="2"/>
</dbReference>
<evidence type="ECO:0000313" key="6">
    <source>
        <dbReference type="EMBL" id="GAA1765269.1"/>
    </source>
</evidence>
<evidence type="ECO:0000256" key="2">
    <source>
        <dbReference type="ARBA" id="ARBA00022676"/>
    </source>
</evidence>
<evidence type="ECO:0000313" key="7">
    <source>
        <dbReference type="Proteomes" id="UP001501475"/>
    </source>
</evidence>
<dbReference type="EMBL" id="BAAAPN010000056">
    <property type="protein sequence ID" value="GAA1765269.1"/>
    <property type="molecule type" value="Genomic_DNA"/>
</dbReference>
<keyword evidence="2" id="KW-0328">Glycosyltransferase</keyword>
<evidence type="ECO:0000259" key="5">
    <source>
        <dbReference type="Pfam" id="PF13439"/>
    </source>
</evidence>
<keyword evidence="7" id="KW-1185">Reference proteome</keyword>
<sequence length="388" mass="41039">MRVAIVTESFLPSINGVTTSVCRVAECLHLLGHDVVVIAPDPAPAWFGPIPVHTVRSVPVRQFPTGVPSGRVESLLAEIAPDVVHVASPFVIGARALSACHELGLPSVAIFQTDMPRYAEQHAPGPLAPQVANLAWRWVRRVHALADQTLAPSTASLAALRAHGVERTALWGRGVDTTLFSPAWRNHPAARDLRARLAPAGETLVGYIGRLAPEKELDRLAELAGIPGLRLVIVGDGPSRAALETTLNRAFGCGARPAFLGFRQGADLAIPYAALDVFVHPGTTETFGQTLQEAAASGLPVVAAAVGGPLDLVEHGRTGLLFDPALSGALSACVGHLVSERAMRERMGAAATAAVAERTWPSLTATLVEHYAHARRRMAPERHAASRR</sequence>
<dbReference type="CDD" id="cd03814">
    <property type="entry name" value="GT4-like"/>
    <property type="match status" value="1"/>
</dbReference>
<dbReference type="InterPro" id="IPR028098">
    <property type="entry name" value="Glyco_trans_4-like_N"/>
</dbReference>